<proteinExistence type="predicted"/>
<keyword evidence="2" id="KW-1185">Reference proteome</keyword>
<dbReference type="EMBL" id="CAJQYY010000011">
    <property type="protein sequence ID" value="CAG4896880.1"/>
    <property type="molecule type" value="Genomic_DNA"/>
</dbReference>
<evidence type="ECO:0000313" key="2">
    <source>
        <dbReference type="Proteomes" id="UP000789752"/>
    </source>
</evidence>
<evidence type="ECO:0000313" key="1">
    <source>
        <dbReference type="EMBL" id="CAG4896880.1"/>
    </source>
</evidence>
<protein>
    <submittedName>
        <fullName evidence="1">Uncharacterized protein</fullName>
    </submittedName>
</protein>
<accession>A0ABN7QQS4</accession>
<name>A0ABN7QQS4_9BURK</name>
<dbReference type="RefSeq" id="WP_228977905.1">
    <property type="nucleotide sequence ID" value="NZ_CAJQYY010000011.1"/>
</dbReference>
<gene>
    <name evidence="1" type="ORF">R54767_02175</name>
</gene>
<comment type="caution">
    <text evidence="1">The sequence shown here is derived from an EMBL/GenBank/DDBJ whole genome shotgun (WGS) entry which is preliminary data.</text>
</comment>
<reference evidence="1 2" key="1">
    <citation type="submission" date="2021-04" db="EMBL/GenBank/DDBJ databases">
        <authorList>
            <person name="Vanwijnsberghe S."/>
        </authorList>
    </citation>
    <scope>NUCLEOTIDE SEQUENCE [LARGE SCALE GENOMIC DNA]</scope>
    <source>
        <strain evidence="1 2">LMG 32171</strain>
    </source>
</reference>
<organism evidence="1 2">
    <name type="scientific">Paraburkholderia gardini</name>
    <dbReference type="NCBI Taxonomy" id="2823469"/>
    <lineage>
        <taxon>Bacteria</taxon>
        <taxon>Pseudomonadati</taxon>
        <taxon>Pseudomonadota</taxon>
        <taxon>Betaproteobacteria</taxon>
        <taxon>Burkholderiales</taxon>
        <taxon>Burkholderiaceae</taxon>
        <taxon>Paraburkholderia</taxon>
    </lineage>
</organism>
<dbReference type="Proteomes" id="UP000789752">
    <property type="component" value="Unassembled WGS sequence"/>
</dbReference>
<sequence>MLDDVTGTVFRLVIRVERDLNEQLIIESLRACLSLQGLPIIPVLIGRDLVDGEWRVHFYREMNGMLVEWMSNHDCAAIIVRPDHYVFGGCRKLEDAGSLVDELAQALRVRAHSTRRIGLPR</sequence>